<evidence type="ECO:0000313" key="1">
    <source>
        <dbReference type="EMBL" id="ANE82417.1"/>
    </source>
</evidence>
<name>A0A172UT69_9MYCO</name>
<keyword evidence="2" id="KW-1185">Reference proteome</keyword>
<reference evidence="1 2" key="1">
    <citation type="submission" date="2016-05" db="EMBL/GenBank/DDBJ databases">
        <title>Complete genome sequence of a phthalic acid esters degrading Mycobacterium sp. YC-RL4.</title>
        <authorList>
            <person name="Ren L."/>
            <person name="Fan S."/>
            <person name="Ruth N."/>
            <person name="Jia Y."/>
            <person name="Wang J."/>
            <person name="Qiao C."/>
        </authorList>
    </citation>
    <scope>NUCLEOTIDE SEQUENCE [LARGE SCALE GENOMIC DNA]</scope>
    <source>
        <strain evidence="1 2">YC-RL4</strain>
    </source>
</reference>
<accession>A0A172UT69</accession>
<proteinExistence type="predicted"/>
<dbReference type="STRING" id="1682113.A7U43_26995"/>
<evidence type="ECO:0000313" key="2">
    <source>
        <dbReference type="Proteomes" id="UP000077143"/>
    </source>
</evidence>
<dbReference type="OrthoDB" id="4481150at2"/>
<dbReference type="EMBL" id="CP015596">
    <property type="protein sequence ID" value="ANE82417.1"/>
    <property type="molecule type" value="Genomic_DNA"/>
</dbReference>
<dbReference type="RefSeq" id="WP_068001305.1">
    <property type="nucleotide sequence ID" value="NZ_CP015596.1"/>
</dbReference>
<gene>
    <name evidence="1" type="ORF">A7U43_26995</name>
</gene>
<dbReference type="KEGG" id="madi:A7U43_26995"/>
<protein>
    <submittedName>
        <fullName evidence="1">Uncharacterized protein</fullName>
    </submittedName>
</protein>
<dbReference type="Proteomes" id="UP000077143">
    <property type="component" value="Chromosome"/>
</dbReference>
<sequence>MYLRIDPRTTPPHVEVVEPEDFTSFKVVVVTAAHSWVDPADLTALAGRAGDPDWQQKLAGMVSYAESKGWLDDEGRIRAHVETQDG</sequence>
<organism evidence="1 2">
    <name type="scientific">Mycobacterium adipatum</name>
    <dbReference type="NCBI Taxonomy" id="1682113"/>
    <lineage>
        <taxon>Bacteria</taxon>
        <taxon>Bacillati</taxon>
        <taxon>Actinomycetota</taxon>
        <taxon>Actinomycetes</taxon>
        <taxon>Mycobacteriales</taxon>
        <taxon>Mycobacteriaceae</taxon>
        <taxon>Mycobacterium</taxon>
    </lineage>
</organism>
<dbReference type="AlphaFoldDB" id="A0A172UT69"/>